<dbReference type="EMBL" id="JAWJUL010000014">
    <property type="protein sequence ID" value="MDV3438918.1"/>
    <property type="molecule type" value="Genomic_DNA"/>
</dbReference>
<organism evidence="2 3">
    <name type="scientific">Metapseudomonas otitidis</name>
    <dbReference type="NCBI Taxonomy" id="319939"/>
    <lineage>
        <taxon>Bacteria</taxon>
        <taxon>Pseudomonadati</taxon>
        <taxon>Pseudomonadota</taxon>
        <taxon>Gammaproteobacteria</taxon>
        <taxon>Pseudomonadales</taxon>
        <taxon>Pseudomonadaceae</taxon>
        <taxon>Metapseudomonas</taxon>
    </lineage>
</organism>
<feature type="transmembrane region" description="Helical" evidence="1">
    <location>
        <begin position="21"/>
        <end position="41"/>
    </location>
</feature>
<reference evidence="2 3" key="1">
    <citation type="submission" date="2023-10" db="EMBL/GenBank/DDBJ databases">
        <title>Pseudomonas otitidis isolated from a paediatric patient with cystic fibrosis in Chile.</title>
        <authorList>
            <person name="Amsteins-Romero L."/>
            <person name="Opazo-Capurro A."/>
            <person name="Matus-Kohler M."/>
            <person name="Gonzalez-Rocha G."/>
        </authorList>
    </citation>
    <scope>NUCLEOTIDE SEQUENCE [LARGE SCALE GENOMIC DNA]</scope>
    <source>
        <strain evidence="2 3">P-714</strain>
    </source>
</reference>
<dbReference type="Proteomes" id="UP001273935">
    <property type="component" value="Unassembled WGS sequence"/>
</dbReference>
<accession>A0ABU3XLU3</accession>
<comment type="caution">
    <text evidence="2">The sequence shown here is derived from an EMBL/GenBank/DDBJ whole genome shotgun (WGS) entry which is preliminary data.</text>
</comment>
<evidence type="ECO:0000313" key="3">
    <source>
        <dbReference type="Proteomes" id="UP001273935"/>
    </source>
</evidence>
<keyword evidence="1" id="KW-0472">Membrane</keyword>
<evidence type="ECO:0000256" key="1">
    <source>
        <dbReference type="SAM" id="Phobius"/>
    </source>
</evidence>
<keyword evidence="3" id="KW-1185">Reference proteome</keyword>
<feature type="transmembrane region" description="Helical" evidence="1">
    <location>
        <begin position="47"/>
        <end position="64"/>
    </location>
</feature>
<feature type="transmembrane region" description="Helical" evidence="1">
    <location>
        <begin position="85"/>
        <end position="106"/>
    </location>
</feature>
<keyword evidence="1" id="KW-1133">Transmembrane helix</keyword>
<sequence>MHPQKLIARLDTPGTRPLWQVFWLQGVLPSQLMLGGILLFAPRLDSVTLALSLMAFVGYTAWVLNAVWRNAGNVRDRIYGEMARFLTVAWSINTVLLSAFLLLGHLQPLAQGLGPAG</sequence>
<dbReference type="RefSeq" id="WP_107329883.1">
    <property type="nucleotide sequence ID" value="NZ_JAODZP010000005.1"/>
</dbReference>
<protein>
    <submittedName>
        <fullName evidence="2">Uncharacterized protein</fullName>
    </submittedName>
</protein>
<name>A0ABU3XLU3_9GAMM</name>
<gene>
    <name evidence="2" type="ORF">R0G64_05645</name>
</gene>
<proteinExistence type="predicted"/>
<evidence type="ECO:0000313" key="2">
    <source>
        <dbReference type="EMBL" id="MDV3438918.1"/>
    </source>
</evidence>
<keyword evidence="1" id="KW-0812">Transmembrane</keyword>